<dbReference type="Pfam" id="PF00210">
    <property type="entry name" value="Ferritin"/>
    <property type="match status" value="1"/>
</dbReference>
<sequence length="157" mass="18479">MKGNSKVIERLNQALRDELTAVNQYFLHAEMYENWKYERLGHFLKKQSIDEMRHAEKLIERILFLDGTPSMQPLDLTIGKNVDEMIQSDLKLELGAVASYNESIRICVENRDNGSRDLFVSLLKDEEGHTDWLEAQLHQIKELGYERYLSMQMEEEE</sequence>
<dbReference type="EC" id="1.16.3.1" evidence="6"/>
<evidence type="ECO:0000313" key="11">
    <source>
        <dbReference type="Proteomes" id="UP000239735"/>
    </source>
</evidence>
<dbReference type="EMBL" id="OKRB01000108">
    <property type="protein sequence ID" value="SPE25420.1"/>
    <property type="molecule type" value="Genomic_DNA"/>
</dbReference>
<evidence type="ECO:0000256" key="4">
    <source>
        <dbReference type="ARBA" id="ARBA00022723"/>
    </source>
</evidence>
<feature type="domain" description="Ferritin-like diiron" evidence="9">
    <location>
        <begin position="1"/>
        <end position="144"/>
    </location>
</feature>
<dbReference type="InterPro" id="IPR009040">
    <property type="entry name" value="Ferritin-like_diiron"/>
</dbReference>
<feature type="binding site" evidence="7">
    <location>
        <position position="126"/>
    </location>
    <ligand>
        <name>Fe cation</name>
        <dbReference type="ChEBI" id="CHEBI:24875"/>
        <label>1</label>
    </ligand>
</feature>
<dbReference type="PIRSF" id="PIRSF002560">
    <property type="entry name" value="Bacterioferritin"/>
    <property type="match status" value="1"/>
</dbReference>
<dbReference type="PROSITE" id="PS00549">
    <property type="entry name" value="BACTERIOFERRITIN"/>
    <property type="match status" value="1"/>
</dbReference>
<feature type="binding site" evidence="7">
    <location>
        <position position="18"/>
    </location>
    <ligand>
        <name>Fe cation</name>
        <dbReference type="ChEBI" id="CHEBI:24875"/>
        <label>1</label>
    </ligand>
</feature>
<evidence type="ECO:0000256" key="6">
    <source>
        <dbReference type="PIRNR" id="PIRNR002560"/>
    </source>
</evidence>
<evidence type="ECO:0000256" key="8">
    <source>
        <dbReference type="RuleBase" id="RU000623"/>
    </source>
</evidence>
<dbReference type="GO" id="GO:0006826">
    <property type="term" value="P:iron ion transport"/>
    <property type="evidence" value="ECO:0007669"/>
    <property type="project" value="InterPro"/>
</dbReference>
<feature type="binding site" evidence="7">
    <location>
        <position position="126"/>
    </location>
    <ligand>
        <name>Fe cation</name>
        <dbReference type="ChEBI" id="CHEBI:24875"/>
        <label>2</label>
    </ligand>
</feature>
<dbReference type="NCBIfam" id="TIGR00754">
    <property type="entry name" value="bfr"/>
    <property type="match status" value="1"/>
</dbReference>
<proteinExistence type="inferred from homology"/>
<dbReference type="OrthoDB" id="9792238at2"/>
<dbReference type="SUPFAM" id="SSF47240">
    <property type="entry name" value="Ferritin-like"/>
    <property type="match status" value="1"/>
</dbReference>
<dbReference type="GO" id="GO:0005829">
    <property type="term" value="C:cytosol"/>
    <property type="evidence" value="ECO:0007669"/>
    <property type="project" value="TreeGrafter"/>
</dbReference>
<dbReference type="InterPro" id="IPR009078">
    <property type="entry name" value="Ferritin-like_SF"/>
</dbReference>
<feature type="binding site" evidence="7">
    <location>
        <position position="93"/>
    </location>
    <ligand>
        <name>Fe cation</name>
        <dbReference type="ChEBI" id="CHEBI:24875"/>
        <label>2</label>
    </ligand>
</feature>
<dbReference type="GO" id="GO:0020037">
    <property type="term" value="F:heme binding"/>
    <property type="evidence" value="ECO:0007669"/>
    <property type="project" value="TreeGrafter"/>
</dbReference>
<keyword evidence="5 6" id="KW-0408">Iron</keyword>
<feature type="binding site" evidence="7">
    <location>
        <position position="54"/>
    </location>
    <ligand>
        <name>Fe cation</name>
        <dbReference type="ChEBI" id="CHEBI:24875"/>
        <label>1</label>
    </ligand>
</feature>
<dbReference type="InterPro" id="IPR008331">
    <property type="entry name" value="Ferritin_DPS_dom"/>
</dbReference>
<keyword evidence="10" id="KW-0560">Oxidoreductase</keyword>
<keyword evidence="3 8" id="KW-0349">Heme</keyword>
<dbReference type="CDD" id="cd00907">
    <property type="entry name" value="Bacterioferritin"/>
    <property type="match status" value="1"/>
</dbReference>
<dbReference type="PRINTS" id="PR00601">
    <property type="entry name" value="BACFERRITIN"/>
</dbReference>
<dbReference type="GO" id="GO:0004322">
    <property type="term" value="F:ferroxidase activity"/>
    <property type="evidence" value="ECO:0007669"/>
    <property type="project" value="UniProtKB-EC"/>
</dbReference>
<organism evidence="10 11">
    <name type="scientific">Candidatus Sulfuritelmatomonas gaucii</name>
    <dbReference type="NCBI Taxonomy" id="2043161"/>
    <lineage>
        <taxon>Bacteria</taxon>
        <taxon>Pseudomonadati</taxon>
        <taxon>Acidobacteriota</taxon>
        <taxon>Terriglobia</taxon>
        <taxon>Terriglobales</taxon>
        <taxon>Acidobacteriaceae</taxon>
        <taxon>Candidatus Sulfuritelmatomonas</taxon>
    </lineage>
</organism>
<feature type="binding site" evidence="7">
    <location>
        <position position="129"/>
    </location>
    <ligand>
        <name>Fe cation</name>
        <dbReference type="ChEBI" id="CHEBI:24875"/>
        <label>2</label>
    </ligand>
</feature>
<keyword evidence="4 6" id="KW-0479">Metal-binding</keyword>
<feature type="binding site" evidence="7">
    <location>
        <position position="51"/>
    </location>
    <ligand>
        <name>Fe cation</name>
        <dbReference type="ChEBI" id="CHEBI:24875"/>
        <label>1</label>
    </ligand>
</feature>
<dbReference type="PROSITE" id="PS50905">
    <property type="entry name" value="FERRITIN_LIKE"/>
    <property type="match status" value="1"/>
</dbReference>
<dbReference type="InterPro" id="IPR012347">
    <property type="entry name" value="Ferritin-like"/>
</dbReference>
<reference evidence="11" key="1">
    <citation type="submission" date="2018-02" db="EMBL/GenBank/DDBJ databases">
        <authorList>
            <person name="Hausmann B."/>
        </authorList>
    </citation>
    <scope>NUCLEOTIDE SEQUENCE [LARGE SCALE GENOMIC DNA]</scope>
    <source>
        <strain evidence="11">Peat soil MAG SbA5</strain>
    </source>
</reference>
<feature type="binding site" evidence="7">
    <location>
        <position position="50"/>
    </location>
    <ligand>
        <name>Fe cation</name>
        <dbReference type="ChEBI" id="CHEBI:24875"/>
        <label>3</label>
    </ligand>
</feature>
<dbReference type="PANTHER" id="PTHR30295">
    <property type="entry name" value="BACTERIOFERRITIN"/>
    <property type="match status" value="1"/>
</dbReference>
<gene>
    <name evidence="10" type="primary">bfr</name>
    <name evidence="10" type="ORF">SBA5_50009</name>
</gene>
<evidence type="ECO:0000256" key="1">
    <source>
        <dbReference type="ARBA" id="ARBA00008093"/>
    </source>
</evidence>
<dbReference type="GO" id="GO:0006879">
    <property type="term" value="P:intracellular iron ion homeostasis"/>
    <property type="evidence" value="ECO:0007669"/>
    <property type="project" value="UniProtKB-KW"/>
</dbReference>
<comment type="function">
    <text evidence="6">Iron-storage protein, whose ferroxidase center binds Fe(2+), oxidizes it using dioxygen to Fe(3+), and participates in the subsequent Fe(3+) oxide mineral core formation within the central cavity of the BFR protein shell.</text>
</comment>
<dbReference type="GO" id="GO:0008199">
    <property type="term" value="F:ferric iron binding"/>
    <property type="evidence" value="ECO:0007669"/>
    <property type="project" value="InterPro"/>
</dbReference>
<dbReference type="Proteomes" id="UP000239735">
    <property type="component" value="Unassembled WGS sequence"/>
</dbReference>
<evidence type="ECO:0000256" key="2">
    <source>
        <dbReference type="ARBA" id="ARBA00022434"/>
    </source>
</evidence>
<evidence type="ECO:0000256" key="3">
    <source>
        <dbReference type="ARBA" id="ARBA00022617"/>
    </source>
</evidence>
<keyword evidence="2 6" id="KW-0409">Iron storage</keyword>
<accession>A0A2N9LQA5</accession>
<feature type="binding site" description="axial binding residue" evidence="7">
    <location>
        <position position="52"/>
    </location>
    <ligand>
        <name>heme b</name>
        <dbReference type="ChEBI" id="CHEBI:60344"/>
        <note>ligand shared between dimeric partners</note>
    </ligand>
    <ligandPart>
        <name>Fe</name>
        <dbReference type="ChEBI" id="CHEBI:18248"/>
    </ligandPart>
</feature>
<name>A0A2N9LQA5_9BACT</name>
<protein>
    <recommendedName>
        <fullName evidence="6 8">Bacterioferritin</fullName>
        <ecNumber evidence="6">1.16.3.1</ecNumber>
    </recommendedName>
</protein>
<comment type="catalytic activity">
    <reaction evidence="6">
        <text>4 Fe(2+) + O2 + 4 H(+) = 4 Fe(3+) + 2 H2O</text>
        <dbReference type="Rhea" id="RHEA:11148"/>
        <dbReference type="ChEBI" id="CHEBI:15377"/>
        <dbReference type="ChEBI" id="CHEBI:15378"/>
        <dbReference type="ChEBI" id="CHEBI:15379"/>
        <dbReference type="ChEBI" id="CHEBI:29033"/>
        <dbReference type="ChEBI" id="CHEBI:29034"/>
        <dbReference type="EC" id="1.16.3.1"/>
    </reaction>
</comment>
<feature type="binding site" evidence="7">
    <location>
        <position position="51"/>
    </location>
    <ligand>
        <name>Fe cation</name>
        <dbReference type="ChEBI" id="CHEBI:24875"/>
        <label>2</label>
    </ligand>
</feature>
<dbReference type="Gene3D" id="1.20.1260.10">
    <property type="match status" value="1"/>
</dbReference>
<evidence type="ECO:0000256" key="5">
    <source>
        <dbReference type="ARBA" id="ARBA00023004"/>
    </source>
</evidence>
<dbReference type="InterPro" id="IPR002024">
    <property type="entry name" value="Bacterioferritin"/>
</dbReference>
<evidence type="ECO:0000313" key="10">
    <source>
        <dbReference type="EMBL" id="SPE25420.1"/>
    </source>
</evidence>
<comment type="similarity">
    <text evidence="1 6 8">Belongs to the bacterioferritin family.</text>
</comment>
<evidence type="ECO:0000256" key="7">
    <source>
        <dbReference type="PIRSR" id="PIRSR002560-1"/>
    </source>
</evidence>
<dbReference type="AlphaFoldDB" id="A0A2N9LQA5"/>
<evidence type="ECO:0000259" key="9">
    <source>
        <dbReference type="PROSITE" id="PS50905"/>
    </source>
</evidence>
<dbReference type="PANTHER" id="PTHR30295:SF0">
    <property type="entry name" value="BACTERIOFERRITIN"/>
    <property type="match status" value="1"/>
</dbReference>